<organism evidence="1">
    <name type="scientific">Mesocestoides corti</name>
    <name type="common">Flatworm</name>
    <dbReference type="NCBI Taxonomy" id="53468"/>
    <lineage>
        <taxon>Eukaryota</taxon>
        <taxon>Metazoa</taxon>
        <taxon>Spiralia</taxon>
        <taxon>Lophotrochozoa</taxon>
        <taxon>Platyhelminthes</taxon>
        <taxon>Cestoda</taxon>
        <taxon>Eucestoda</taxon>
        <taxon>Cyclophyllidea</taxon>
        <taxon>Mesocestoididae</taxon>
        <taxon>Mesocestoides</taxon>
    </lineage>
</organism>
<sequence>MYEVVCASIVFSAVHSNSHFAVILSIDQVYSSDSALEKLMYQDGVLMDLTAAWSTCARKLALIDKVLRQKLEHLPPETNV</sequence>
<reference evidence="1" key="1">
    <citation type="submission" date="2019-11" db="UniProtKB">
        <authorList>
            <consortium name="WormBaseParasite"/>
        </authorList>
    </citation>
    <scope>IDENTIFICATION</scope>
</reference>
<dbReference type="AlphaFoldDB" id="A0A5K3EF90"/>
<proteinExistence type="predicted"/>
<protein>
    <submittedName>
        <fullName evidence="1">ULP_PROTEASE domain-containing protein</fullName>
    </submittedName>
</protein>
<name>A0A5K3EF90_MESCO</name>
<accession>A0A5K3EF90</accession>
<dbReference type="WBParaSite" id="MCU_000083-RA">
    <property type="protein sequence ID" value="MCU_000083-RA"/>
    <property type="gene ID" value="MCU_000083"/>
</dbReference>
<evidence type="ECO:0000313" key="1">
    <source>
        <dbReference type="WBParaSite" id="MCU_000083-RA"/>
    </source>
</evidence>